<dbReference type="SUPFAM" id="SSF51197">
    <property type="entry name" value="Clavaminate synthase-like"/>
    <property type="match status" value="1"/>
</dbReference>
<comment type="caution">
    <text evidence="1">The sequence shown here is derived from an EMBL/GenBank/DDBJ whole genome shotgun (WGS) entry which is preliminary data.</text>
</comment>
<gene>
    <name evidence="1" type="ORF">NUU61_001421</name>
</gene>
<keyword evidence="2" id="KW-1185">Reference proteome</keyword>
<dbReference type="RefSeq" id="XP_056515270.1">
    <property type="nucleotide sequence ID" value="XM_056652003.1"/>
</dbReference>
<protein>
    <recommendedName>
        <fullName evidence="3">JmjC domain-containing protein</fullName>
    </recommendedName>
</protein>
<evidence type="ECO:0000313" key="2">
    <source>
        <dbReference type="Proteomes" id="UP001141434"/>
    </source>
</evidence>
<dbReference type="EMBL" id="JAPMSZ010000002">
    <property type="protein sequence ID" value="KAJ5111791.1"/>
    <property type="molecule type" value="Genomic_DNA"/>
</dbReference>
<dbReference type="GeneID" id="81391171"/>
<accession>A0A9W9G434</accession>
<dbReference type="Proteomes" id="UP001141434">
    <property type="component" value="Unassembled WGS sequence"/>
</dbReference>
<evidence type="ECO:0000313" key="1">
    <source>
        <dbReference type="EMBL" id="KAJ5111791.1"/>
    </source>
</evidence>
<proteinExistence type="predicted"/>
<reference evidence="1" key="2">
    <citation type="journal article" date="2023" name="IMA Fungus">
        <title>Comparative genomic study of the Penicillium genus elucidates a diverse pangenome and 15 lateral gene transfer events.</title>
        <authorList>
            <person name="Petersen C."/>
            <person name="Sorensen T."/>
            <person name="Nielsen M.R."/>
            <person name="Sondergaard T.E."/>
            <person name="Sorensen J.L."/>
            <person name="Fitzpatrick D.A."/>
            <person name="Frisvad J.C."/>
            <person name="Nielsen K.L."/>
        </authorList>
    </citation>
    <scope>NUCLEOTIDE SEQUENCE</scope>
    <source>
        <strain evidence="1">IBT 34128</strain>
    </source>
</reference>
<dbReference type="OrthoDB" id="4295657at2759"/>
<dbReference type="AlphaFoldDB" id="A0A9W9G434"/>
<organism evidence="1 2">
    <name type="scientific">Penicillium alfredii</name>
    <dbReference type="NCBI Taxonomy" id="1506179"/>
    <lineage>
        <taxon>Eukaryota</taxon>
        <taxon>Fungi</taxon>
        <taxon>Dikarya</taxon>
        <taxon>Ascomycota</taxon>
        <taxon>Pezizomycotina</taxon>
        <taxon>Eurotiomycetes</taxon>
        <taxon>Eurotiomycetidae</taxon>
        <taxon>Eurotiales</taxon>
        <taxon>Aspergillaceae</taxon>
        <taxon>Penicillium</taxon>
    </lineage>
</organism>
<evidence type="ECO:0008006" key="3">
    <source>
        <dbReference type="Google" id="ProtNLM"/>
    </source>
</evidence>
<reference evidence="1" key="1">
    <citation type="submission" date="2022-11" db="EMBL/GenBank/DDBJ databases">
        <authorList>
            <person name="Petersen C."/>
        </authorList>
    </citation>
    <scope>NUCLEOTIDE SEQUENCE</scope>
    <source>
        <strain evidence="1">IBT 34128</strain>
    </source>
</reference>
<name>A0A9W9G434_9EURO</name>
<sequence>MLQDVLHEFGPSFGVLSIPDPSTLESMPEKNRSLWLSTTSSVPSLLDASQSWRGGAPRVRELVMDTLQKIESSDSATAAHHSESQFCVNFQGEVDETVDPRVVISQLVDADHNKTAFLTGLRLSIVDDLGFRVPPDICRLFEPFSESNNQVNLTPKYSFVDLHIDYGADGLSIPVGDSRKIWLLWPPTSSNLRAMKTVDGQRGRLARLAPQLEGCVVVETTSAQAIHIPAASLHATFTLQGGFLVTRDFTTSNSLMAISTLLSNGLDENLPPEARTVCFEWFERCLDISITHRKISEAVSAWLRAETKLASWAYSQRAWRVSVRRVFCQPLYLNTFVFPLFFSTTTPSL</sequence>
<dbReference type="Gene3D" id="2.60.120.650">
    <property type="entry name" value="Cupin"/>
    <property type="match status" value="1"/>
</dbReference>